<accession>A0A915IL11</accession>
<dbReference type="WBParaSite" id="nRc.2.0.1.t14867-RA">
    <property type="protein sequence ID" value="nRc.2.0.1.t14867-RA"/>
    <property type="gene ID" value="nRc.2.0.1.g14867"/>
</dbReference>
<sequence>MIKCLKMIEKVFEKRQSKTKNIFVSPKLVQKWRIATNFTMKILHESLPCHCHEGFEHEKSRKQTFLTFLKVSNSLVTRSGLPPIGLERSLGDPFELEKSLGDLF</sequence>
<reference evidence="2" key="1">
    <citation type="submission" date="2022-11" db="UniProtKB">
        <authorList>
            <consortium name="WormBaseParasite"/>
        </authorList>
    </citation>
    <scope>IDENTIFICATION</scope>
</reference>
<evidence type="ECO:0000313" key="2">
    <source>
        <dbReference type="WBParaSite" id="nRc.2.0.1.t14867-RA"/>
    </source>
</evidence>
<keyword evidence="1" id="KW-1185">Reference proteome</keyword>
<evidence type="ECO:0000313" key="1">
    <source>
        <dbReference type="Proteomes" id="UP000887565"/>
    </source>
</evidence>
<organism evidence="1 2">
    <name type="scientific">Romanomermis culicivorax</name>
    <name type="common">Nematode worm</name>
    <dbReference type="NCBI Taxonomy" id="13658"/>
    <lineage>
        <taxon>Eukaryota</taxon>
        <taxon>Metazoa</taxon>
        <taxon>Ecdysozoa</taxon>
        <taxon>Nematoda</taxon>
        <taxon>Enoplea</taxon>
        <taxon>Dorylaimia</taxon>
        <taxon>Mermithida</taxon>
        <taxon>Mermithoidea</taxon>
        <taxon>Mermithidae</taxon>
        <taxon>Romanomermis</taxon>
    </lineage>
</organism>
<dbReference type="Proteomes" id="UP000887565">
    <property type="component" value="Unplaced"/>
</dbReference>
<proteinExistence type="predicted"/>
<name>A0A915IL11_ROMCU</name>
<dbReference type="AlphaFoldDB" id="A0A915IL11"/>
<protein>
    <submittedName>
        <fullName evidence="2">Uncharacterized protein</fullName>
    </submittedName>
</protein>